<dbReference type="PANTHER" id="PTHR43471:SF3">
    <property type="entry name" value="ABC TRANSPORTER PERMEASE PROTEIN NATB"/>
    <property type="match status" value="1"/>
</dbReference>
<feature type="transmembrane region" description="Helical" evidence="1">
    <location>
        <begin position="312"/>
        <end position="330"/>
    </location>
</feature>
<organism evidence="2 3">
    <name type="scientific">Candidatus Edwardsbacteria bacterium GWF2_54_11</name>
    <dbReference type="NCBI Taxonomy" id="1817851"/>
    <lineage>
        <taxon>Bacteria</taxon>
        <taxon>Candidatus Edwardsiibacteriota</taxon>
    </lineage>
</organism>
<reference evidence="2 3" key="1">
    <citation type="journal article" date="2016" name="Nat. Commun.">
        <title>Thousands of microbial genomes shed light on interconnected biogeochemical processes in an aquifer system.</title>
        <authorList>
            <person name="Anantharaman K."/>
            <person name="Brown C.T."/>
            <person name="Hug L.A."/>
            <person name="Sharon I."/>
            <person name="Castelle C.J."/>
            <person name="Probst A.J."/>
            <person name="Thomas B.C."/>
            <person name="Singh A."/>
            <person name="Wilkins M.J."/>
            <person name="Karaoz U."/>
            <person name="Brodie E.L."/>
            <person name="Williams K.H."/>
            <person name="Hubbard S.S."/>
            <person name="Banfield J.F."/>
        </authorList>
    </citation>
    <scope>NUCLEOTIDE SEQUENCE [LARGE SCALE GENOMIC DNA]</scope>
</reference>
<keyword evidence="1" id="KW-0812">Transmembrane</keyword>
<feature type="transmembrane region" description="Helical" evidence="1">
    <location>
        <begin position="277"/>
        <end position="300"/>
    </location>
</feature>
<gene>
    <name evidence="2" type="ORF">A2024_11015</name>
</gene>
<protein>
    <recommendedName>
        <fullName evidence="4">ABC transporter permease</fullName>
    </recommendedName>
</protein>
<dbReference type="EMBL" id="MFFM01000014">
    <property type="protein sequence ID" value="OGF13660.1"/>
    <property type="molecule type" value="Genomic_DNA"/>
</dbReference>
<evidence type="ECO:0008006" key="4">
    <source>
        <dbReference type="Google" id="ProtNLM"/>
    </source>
</evidence>
<feature type="transmembrane region" description="Helical" evidence="1">
    <location>
        <begin position="186"/>
        <end position="204"/>
    </location>
</feature>
<proteinExistence type="predicted"/>
<name>A0A1F5RGU3_9BACT</name>
<dbReference type="GO" id="GO:0005886">
    <property type="term" value="C:plasma membrane"/>
    <property type="evidence" value="ECO:0007669"/>
    <property type="project" value="UniProtKB-SubCell"/>
</dbReference>
<sequence length="394" mass="43098">MKLIKIKTVFIKELRDTIRDRSTIFTVILLPLVIYPLMFLGMGLLLGRQSLKEEGKISQIAVQNNAAPPRLIELIEADKKLKITNNTNPQSALNGGKIQAVINISEDSVSSGNARTKLSVLYDASSRNSKVAMDRLRGLFEKYRHQLIIDRLIQSRMDTIIINPFQTDFQNIASSQKMGGFLMGTIIPYMIVMLICIGAVYPAMDITAGEKERKTIETLLVSNISRNEIVTGKMLTVITLGLVTAVLGLMSLALTILSGLSVFSVNKIQTSLSISPGAVAFSLLTLIPTAIVIVSVMLMIGSYARTVKEGSAYGSYFMMAVIMLAMGSMVPMEASSNLFAIPILNTALCQKELLMGVFNWQHIMLAVLTSSFLACISVGITVAIFKQESVLFRS</sequence>
<comment type="caution">
    <text evidence="2">The sequence shown here is derived from an EMBL/GenBank/DDBJ whole genome shotgun (WGS) entry which is preliminary data.</text>
</comment>
<dbReference type="Pfam" id="PF12679">
    <property type="entry name" value="ABC2_membrane_2"/>
    <property type="match status" value="1"/>
</dbReference>
<keyword evidence="1" id="KW-1133">Transmembrane helix</keyword>
<dbReference type="Proteomes" id="UP000177230">
    <property type="component" value="Unassembled WGS sequence"/>
</dbReference>
<feature type="transmembrane region" description="Helical" evidence="1">
    <location>
        <begin position="363"/>
        <end position="385"/>
    </location>
</feature>
<feature type="transmembrane region" description="Helical" evidence="1">
    <location>
        <begin position="21"/>
        <end position="46"/>
    </location>
</feature>
<dbReference type="AlphaFoldDB" id="A0A1F5RGU3"/>
<accession>A0A1F5RGU3</accession>
<dbReference type="PANTHER" id="PTHR43471">
    <property type="entry name" value="ABC TRANSPORTER PERMEASE"/>
    <property type="match status" value="1"/>
</dbReference>
<keyword evidence="1" id="KW-0472">Membrane</keyword>
<evidence type="ECO:0000256" key="1">
    <source>
        <dbReference type="SAM" id="Phobius"/>
    </source>
</evidence>
<evidence type="ECO:0000313" key="2">
    <source>
        <dbReference type="EMBL" id="OGF13660.1"/>
    </source>
</evidence>
<evidence type="ECO:0000313" key="3">
    <source>
        <dbReference type="Proteomes" id="UP000177230"/>
    </source>
</evidence>
<dbReference type="GO" id="GO:0140359">
    <property type="term" value="F:ABC-type transporter activity"/>
    <property type="evidence" value="ECO:0007669"/>
    <property type="project" value="InterPro"/>
</dbReference>
<feature type="transmembrane region" description="Helical" evidence="1">
    <location>
        <begin position="234"/>
        <end position="257"/>
    </location>
</feature>